<dbReference type="GO" id="GO:0008839">
    <property type="term" value="F:4-hydroxy-tetrahydrodipicolinate reductase"/>
    <property type="evidence" value="ECO:0007669"/>
    <property type="project" value="InterPro"/>
</dbReference>
<dbReference type="Gene3D" id="3.40.50.720">
    <property type="entry name" value="NAD(P)-binding Rossmann-like Domain"/>
    <property type="match status" value="1"/>
</dbReference>
<dbReference type="InterPro" id="IPR000846">
    <property type="entry name" value="DapB_N"/>
</dbReference>
<dbReference type="STRING" id="590652.BST39_04535"/>
<sequence>MVVYRVIQCYTGQVGSRVIRNLIKDPAFEIVGTLVSSEAKHGRDIGELAGLDPIGLAATSDFDEILALQADCVIWNGIVSSYPTAPVASSEPGAAGSDAIVRLLRSGKNVYCGVGAWFTEGQPEKPELEAACAEGNVSIVGGGNMPGLVSDALPLFLSGYSGQVSSVWCKETDHETEHPSAHELELYVGFGLPVGESTPAEELINRLYEWAYRQAANQVASAMGVVLDDFRLVLKENAPAAEDIKLDNGLLIRKGTAAGVRFTFGGFVGGHQWYTLVCEFTCAYGLGPDWRQTEHDPQFTAVIEGTPSLRGTVTTLGSAHDVGPVLDMNAARAVNLVPLVVAAAPGCRNILELPFVTSTSATT</sequence>
<dbReference type="Pfam" id="PF01113">
    <property type="entry name" value="DapB_N"/>
    <property type="match status" value="1"/>
</dbReference>
<dbReference type="GO" id="GO:0009089">
    <property type="term" value="P:lysine biosynthetic process via diaminopimelate"/>
    <property type="evidence" value="ECO:0007669"/>
    <property type="project" value="InterPro"/>
</dbReference>
<accession>A0A1X0IFI3</accession>
<evidence type="ECO:0000256" key="1">
    <source>
        <dbReference type="ARBA" id="ARBA00022857"/>
    </source>
</evidence>
<proteinExistence type="predicted"/>
<name>A0A1X0IFI3_9MYCO</name>
<organism evidence="4 5">
    <name type="scientific">Mycobacterium paraseoulense</name>
    <dbReference type="NCBI Taxonomy" id="590652"/>
    <lineage>
        <taxon>Bacteria</taxon>
        <taxon>Bacillati</taxon>
        <taxon>Actinomycetota</taxon>
        <taxon>Actinomycetes</taxon>
        <taxon>Mycobacteriales</taxon>
        <taxon>Mycobacteriaceae</taxon>
        <taxon>Mycobacterium</taxon>
    </lineage>
</organism>
<dbReference type="CDD" id="cd24146">
    <property type="entry name" value="nat-AmDH_N_like"/>
    <property type="match status" value="1"/>
</dbReference>
<evidence type="ECO:0000313" key="5">
    <source>
        <dbReference type="Proteomes" id="UP000192513"/>
    </source>
</evidence>
<dbReference type="Proteomes" id="UP000192513">
    <property type="component" value="Unassembled WGS sequence"/>
</dbReference>
<dbReference type="EMBL" id="MVIE01000004">
    <property type="protein sequence ID" value="ORB45483.1"/>
    <property type="molecule type" value="Genomic_DNA"/>
</dbReference>
<evidence type="ECO:0000313" key="4">
    <source>
        <dbReference type="EMBL" id="ORB45483.1"/>
    </source>
</evidence>
<dbReference type="RefSeq" id="WP_083169467.1">
    <property type="nucleotide sequence ID" value="NZ_AP022619.1"/>
</dbReference>
<dbReference type="InterPro" id="IPR036291">
    <property type="entry name" value="NAD(P)-bd_dom_sf"/>
</dbReference>
<keyword evidence="1" id="KW-0521">NADP</keyword>
<gene>
    <name evidence="4" type="ORF">BST39_04535</name>
</gene>
<feature type="domain" description="Dihydrodipicolinate reductase N-terminal" evidence="3">
    <location>
        <begin position="10"/>
        <end position="74"/>
    </location>
</feature>
<keyword evidence="5" id="KW-1185">Reference proteome</keyword>
<reference evidence="4 5" key="1">
    <citation type="submission" date="2017-02" db="EMBL/GenBank/DDBJ databases">
        <title>The new phylogeny of genus Mycobacterium.</title>
        <authorList>
            <person name="Tortoli E."/>
            <person name="Trovato A."/>
            <person name="Cirillo D.M."/>
        </authorList>
    </citation>
    <scope>NUCLEOTIDE SEQUENCE [LARGE SCALE GENOMIC DNA]</scope>
    <source>
        <strain evidence="4 5">DSM 45000</strain>
    </source>
</reference>
<dbReference type="AlphaFoldDB" id="A0A1X0IFI3"/>
<keyword evidence="2" id="KW-0560">Oxidoreductase</keyword>
<comment type="caution">
    <text evidence="4">The sequence shown here is derived from an EMBL/GenBank/DDBJ whole genome shotgun (WGS) entry which is preliminary data.</text>
</comment>
<protein>
    <recommendedName>
        <fullName evidence="3">Dihydrodipicolinate reductase N-terminal domain-containing protein</fullName>
    </recommendedName>
</protein>
<evidence type="ECO:0000256" key="2">
    <source>
        <dbReference type="ARBA" id="ARBA00023002"/>
    </source>
</evidence>
<dbReference type="SUPFAM" id="SSF51735">
    <property type="entry name" value="NAD(P)-binding Rossmann-fold domains"/>
    <property type="match status" value="1"/>
</dbReference>
<evidence type="ECO:0000259" key="3">
    <source>
        <dbReference type="Pfam" id="PF01113"/>
    </source>
</evidence>